<dbReference type="InterPro" id="IPR046348">
    <property type="entry name" value="SIS_dom_sf"/>
</dbReference>
<keyword evidence="2" id="KW-0238">DNA-binding</keyword>
<proteinExistence type="predicted"/>
<dbReference type="Gene3D" id="3.40.50.10490">
    <property type="entry name" value="Glucose-6-phosphate isomerase like protein, domain 1"/>
    <property type="match status" value="1"/>
</dbReference>
<dbReference type="InterPro" id="IPR035472">
    <property type="entry name" value="RpiR-like_SIS"/>
</dbReference>
<keyword evidence="1" id="KW-0805">Transcription regulation</keyword>
<sequence>MRPLYFYECLKKNRTQLNQTEEEILNYLINEKTQVEKWTIRDVAKQFYTVPNTIVRMCQKLGFKGYTQFKEELKKTLEAEETILNMTDLDEKVIKTKQLLNKEVLEEIISKIHDADNILFFAVGLSRFPAEELSERLKILGKKSQTFIDPHLMKHNAKQMGRKDVGIAISLSGSENSNVFAATNRANIAGAKTISLTGFSSNALSKITDYQLYAYSTEIKIEGIDASDRFGLHYLVNKLFNDYLKKYQVSD</sequence>
<dbReference type="PROSITE" id="PS51071">
    <property type="entry name" value="HTH_RPIR"/>
    <property type="match status" value="1"/>
</dbReference>
<gene>
    <name evidence="6" type="primary">rpiR_8</name>
    <name evidence="7" type="ORF">FEZ48_01190</name>
    <name evidence="6" type="ORF">M132T_17930</name>
</gene>
<dbReference type="SUPFAM" id="SSF46689">
    <property type="entry name" value="Homeodomain-like"/>
    <property type="match status" value="1"/>
</dbReference>
<dbReference type="InterPro" id="IPR001347">
    <property type="entry name" value="SIS_dom"/>
</dbReference>
<dbReference type="RefSeq" id="WP_091762258.1">
    <property type="nucleotide sequence ID" value="NZ_BKBI01000012.1"/>
</dbReference>
<dbReference type="InterPro" id="IPR000281">
    <property type="entry name" value="HTH_RpiR"/>
</dbReference>
<dbReference type="GO" id="GO:0003700">
    <property type="term" value="F:DNA-binding transcription factor activity"/>
    <property type="evidence" value="ECO:0007669"/>
    <property type="project" value="InterPro"/>
</dbReference>
<keyword evidence="3" id="KW-0804">Transcription</keyword>
<evidence type="ECO:0000256" key="2">
    <source>
        <dbReference type="ARBA" id="ARBA00023125"/>
    </source>
</evidence>
<dbReference type="EMBL" id="VBTE01000002">
    <property type="protein sequence ID" value="TLQ09396.1"/>
    <property type="molecule type" value="Genomic_DNA"/>
</dbReference>
<evidence type="ECO:0000259" key="4">
    <source>
        <dbReference type="PROSITE" id="PS51071"/>
    </source>
</evidence>
<dbReference type="EMBL" id="BKBI01000012">
    <property type="protein sequence ID" value="GEQ36285.1"/>
    <property type="molecule type" value="Genomic_DNA"/>
</dbReference>
<accession>A0A5R9C819</accession>
<dbReference type="Proteomes" id="UP000887127">
    <property type="component" value="Unassembled WGS sequence"/>
</dbReference>
<comment type="caution">
    <text evidence="7">The sequence shown here is derived from an EMBL/GenBank/DDBJ whole genome shotgun (WGS) entry which is preliminary data.</text>
</comment>
<dbReference type="SUPFAM" id="SSF53697">
    <property type="entry name" value="SIS domain"/>
    <property type="match status" value="1"/>
</dbReference>
<feature type="domain" description="HTH rpiR-type" evidence="4">
    <location>
        <begin position="4"/>
        <end position="80"/>
    </location>
</feature>
<dbReference type="InterPro" id="IPR009057">
    <property type="entry name" value="Homeodomain-like_sf"/>
</dbReference>
<dbReference type="GO" id="GO:1901135">
    <property type="term" value="P:carbohydrate derivative metabolic process"/>
    <property type="evidence" value="ECO:0007669"/>
    <property type="project" value="InterPro"/>
</dbReference>
<dbReference type="PANTHER" id="PTHR30514">
    <property type="entry name" value="GLUCOKINASE"/>
    <property type="match status" value="1"/>
</dbReference>
<dbReference type="InterPro" id="IPR036388">
    <property type="entry name" value="WH-like_DNA-bd_sf"/>
</dbReference>
<dbReference type="Proteomes" id="UP000307201">
    <property type="component" value="Unassembled WGS sequence"/>
</dbReference>
<dbReference type="Gene3D" id="1.10.10.10">
    <property type="entry name" value="Winged helix-like DNA-binding domain superfamily/Winged helix DNA-binding domain"/>
    <property type="match status" value="1"/>
</dbReference>
<name>A0A5R9C819_9LACT</name>
<organism evidence="7 8">
    <name type="scientific">Marinilactibacillus psychrotolerans</name>
    <dbReference type="NCBI Taxonomy" id="191770"/>
    <lineage>
        <taxon>Bacteria</taxon>
        <taxon>Bacillati</taxon>
        <taxon>Bacillota</taxon>
        <taxon>Bacilli</taxon>
        <taxon>Lactobacillales</taxon>
        <taxon>Carnobacteriaceae</taxon>
        <taxon>Marinilactibacillus</taxon>
    </lineage>
</organism>
<evidence type="ECO:0000313" key="8">
    <source>
        <dbReference type="Proteomes" id="UP000307201"/>
    </source>
</evidence>
<dbReference type="PROSITE" id="PS51464">
    <property type="entry name" value="SIS"/>
    <property type="match status" value="1"/>
</dbReference>
<evidence type="ECO:0000256" key="1">
    <source>
        <dbReference type="ARBA" id="ARBA00023015"/>
    </source>
</evidence>
<feature type="domain" description="SIS" evidence="5">
    <location>
        <begin position="108"/>
        <end position="251"/>
    </location>
</feature>
<evidence type="ECO:0000259" key="5">
    <source>
        <dbReference type="PROSITE" id="PS51464"/>
    </source>
</evidence>
<dbReference type="Pfam" id="PF01380">
    <property type="entry name" value="SIS"/>
    <property type="match status" value="1"/>
</dbReference>
<reference evidence="6" key="2">
    <citation type="submission" date="2019-08" db="EMBL/GenBank/DDBJ databases">
        <title>Marinilactibacillus psychrotolerans M13-2T whole genome sequencing project.</title>
        <authorList>
            <person name="Ishikawa M."/>
            <person name="Suzuki T."/>
            <person name="Matsutani M."/>
        </authorList>
    </citation>
    <scope>NUCLEOTIDE SEQUENCE</scope>
    <source>
        <strain evidence="6">M13-2T</strain>
    </source>
</reference>
<dbReference type="CDD" id="cd05013">
    <property type="entry name" value="SIS_RpiR"/>
    <property type="match status" value="1"/>
</dbReference>
<protein>
    <submittedName>
        <fullName evidence="6 7">RpiR family transcriptional regulator</fullName>
    </submittedName>
</protein>
<reference evidence="7 8" key="1">
    <citation type="submission" date="2019-05" db="EMBL/GenBank/DDBJ databases">
        <title>The metagenome of a microbial culture collection derived from dairy environment covers the genomic content of the human microbiome.</title>
        <authorList>
            <person name="Roder T."/>
            <person name="Wuthrich D."/>
            <person name="Sattari Z."/>
            <person name="Von Ah U."/>
            <person name="Bar C."/>
            <person name="Ronchi F."/>
            <person name="Macpherson A.J."/>
            <person name="Ganal-Vonarburg S.C."/>
            <person name="Bruggmann R."/>
            <person name="Vergeres G."/>
        </authorList>
    </citation>
    <scope>NUCLEOTIDE SEQUENCE [LARGE SCALE GENOMIC DNA]</scope>
    <source>
        <strain evidence="7 8">FAM 24235</strain>
    </source>
</reference>
<dbReference type="GO" id="GO:0097367">
    <property type="term" value="F:carbohydrate derivative binding"/>
    <property type="evidence" value="ECO:0007669"/>
    <property type="project" value="InterPro"/>
</dbReference>
<dbReference type="PANTHER" id="PTHR30514:SF21">
    <property type="entry name" value="RPIR-FAMILY TRANSCRIPTIONAL REGULATOR"/>
    <property type="match status" value="1"/>
</dbReference>
<evidence type="ECO:0000256" key="3">
    <source>
        <dbReference type="ARBA" id="ARBA00023163"/>
    </source>
</evidence>
<evidence type="ECO:0000313" key="7">
    <source>
        <dbReference type="EMBL" id="TLQ09396.1"/>
    </source>
</evidence>
<dbReference type="GO" id="GO:0003677">
    <property type="term" value="F:DNA binding"/>
    <property type="evidence" value="ECO:0007669"/>
    <property type="project" value="UniProtKB-KW"/>
</dbReference>
<dbReference type="AlphaFoldDB" id="A0A5R9C819"/>
<dbReference type="OrthoDB" id="1648815at2"/>
<dbReference type="Pfam" id="PF01418">
    <property type="entry name" value="HTH_6"/>
    <property type="match status" value="1"/>
</dbReference>
<dbReference type="InterPro" id="IPR047640">
    <property type="entry name" value="RpiR-like"/>
</dbReference>
<evidence type="ECO:0000313" key="6">
    <source>
        <dbReference type="EMBL" id="GEQ36285.1"/>
    </source>
</evidence>
<dbReference type="STRING" id="191770.SAMN04488013_11243"/>